<feature type="transmembrane region" description="Helical" evidence="2">
    <location>
        <begin position="361"/>
        <end position="378"/>
    </location>
</feature>
<feature type="repeat" description="TPR" evidence="1">
    <location>
        <begin position="171"/>
        <end position="204"/>
    </location>
</feature>
<organism evidence="3 4">
    <name type="scientific">Gemmata algarum</name>
    <dbReference type="NCBI Taxonomy" id="2975278"/>
    <lineage>
        <taxon>Bacteria</taxon>
        <taxon>Pseudomonadati</taxon>
        <taxon>Planctomycetota</taxon>
        <taxon>Planctomycetia</taxon>
        <taxon>Gemmatales</taxon>
        <taxon>Gemmataceae</taxon>
        <taxon>Gemmata</taxon>
    </lineage>
</organism>
<accession>A0ABU5F5A9</accession>
<dbReference type="PANTHER" id="PTHR12558">
    <property type="entry name" value="CELL DIVISION CYCLE 16,23,27"/>
    <property type="match status" value="1"/>
</dbReference>
<keyword evidence="4" id="KW-1185">Reference proteome</keyword>
<dbReference type="Proteomes" id="UP001272242">
    <property type="component" value="Unassembled WGS sequence"/>
</dbReference>
<dbReference type="InterPro" id="IPR019734">
    <property type="entry name" value="TPR_rpt"/>
</dbReference>
<feature type="transmembrane region" description="Helical" evidence="2">
    <location>
        <begin position="309"/>
        <end position="330"/>
    </location>
</feature>
<comment type="caution">
    <text evidence="3">The sequence shown here is derived from an EMBL/GenBank/DDBJ whole genome shotgun (WGS) entry which is preliminary data.</text>
</comment>
<dbReference type="SUPFAM" id="SSF48452">
    <property type="entry name" value="TPR-like"/>
    <property type="match status" value="1"/>
</dbReference>
<evidence type="ECO:0000256" key="2">
    <source>
        <dbReference type="SAM" id="Phobius"/>
    </source>
</evidence>
<dbReference type="InterPro" id="IPR011990">
    <property type="entry name" value="TPR-like_helical_dom_sf"/>
</dbReference>
<dbReference type="Pfam" id="PF13181">
    <property type="entry name" value="TPR_8"/>
    <property type="match status" value="1"/>
</dbReference>
<feature type="transmembrane region" description="Helical" evidence="2">
    <location>
        <begin position="239"/>
        <end position="255"/>
    </location>
</feature>
<dbReference type="EMBL" id="JAXBLV010000204">
    <property type="protein sequence ID" value="MDY3561987.1"/>
    <property type="molecule type" value="Genomic_DNA"/>
</dbReference>
<dbReference type="SMART" id="SM00028">
    <property type="entry name" value="TPR"/>
    <property type="match status" value="4"/>
</dbReference>
<protein>
    <submittedName>
        <fullName evidence="3">Tetratricopeptide repeat protein</fullName>
    </submittedName>
</protein>
<keyword evidence="2" id="KW-0472">Membrane</keyword>
<evidence type="ECO:0000313" key="3">
    <source>
        <dbReference type="EMBL" id="MDY3561987.1"/>
    </source>
</evidence>
<dbReference type="PROSITE" id="PS50005">
    <property type="entry name" value="TPR"/>
    <property type="match status" value="1"/>
</dbReference>
<keyword evidence="2" id="KW-0812">Transmembrane</keyword>
<evidence type="ECO:0000256" key="1">
    <source>
        <dbReference type="PROSITE-ProRule" id="PRU00339"/>
    </source>
</evidence>
<evidence type="ECO:0000313" key="4">
    <source>
        <dbReference type="Proteomes" id="UP001272242"/>
    </source>
</evidence>
<dbReference type="RefSeq" id="WP_320688321.1">
    <property type="nucleotide sequence ID" value="NZ_JAXBLV010000204.1"/>
</dbReference>
<proteinExistence type="predicted"/>
<reference evidence="4" key="1">
    <citation type="journal article" date="2023" name="Mar. Drugs">
        <title>Gemmata algarum, a Novel Planctomycete Isolated from an Algal Mat, Displays Antimicrobial Activity.</title>
        <authorList>
            <person name="Kumar G."/>
            <person name="Kallscheuer N."/>
            <person name="Kashif M."/>
            <person name="Ahamad S."/>
            <person name="Jagadeeshwari U."/>
            <person name="Pannikurungottu S."/>
            <person name="Haufschild T."/>
            <person name="Kabuu M."/>
            <person name="Sasikala C."/>
            <person name="Jogler C."/>
            <person name="Ramana C."/>
        </authorList>
    </citation>
    <scope>NUCLEOTIDE SEQUENCE [LARGE SCALE GENOMIC DNA]</scope>
    <source>
        <strain evidence="4">JC673</strain>
    </source>
</reference>
<feature type="transmembrane region" description="Helical" evidence="2">
    <location>
        <begin position="267"/>
        <end position="289"/>
    </location>
</feature>
<keyword evidence="1" id="KW-0802">TPR repeat</keyword>
<name>A0ABU5F5A9_9BACT</name>
<dbReference type="PANTHER" id="PTHR12558:SF33">
    <property type="entry name" value="BLL7664 PROTEIN"/>
    <property type="match status" value="1"/>
</dbReference>
<gene>
    <name evidence="3" type="ORF">R5W23_003418</name>
</gene>
<keyword evidence="2" id="KW-1133">Transmembrane helix</keyword>
<sequence length="481" mass="53295">MQTDRFARARILMEQKRYDLASNEITARIGDDPEDPEGYILAALCQYTLDRPGAGDAARRAVELAPNDSRAHFALSLVESKCGNLDGAEAAIRRAIELNSWAAGYFGQLAAIEIGRYDWSAALRAADEGLAIDPDDEVCLNHRAVALTKLGRHDEAAHTLEGTLEKHPEDAYTHANRGWTLLHENEPRKAVDHFREALRLDPNSEWAKAGLLEALRAKNWFYRRVLQFFLMLSRFSPRVQFGLIIGMVVVVRALAQLGEQVPAAEPFFAVLIFGYVAFVAATWFAKHIINMLLLFDRDGRVLLDRQQKCLSAVCTVLMVAVLALVASAVAGTDRRAAPAAVFVFLVAVHLASVFQIPAGRFRLLGAGASALILGLFAYERFERFELIHQFALLQMRAESHDMWAAEFQARKADMTEEQIAATEQGLQNSANSVAGSLRRFRSRAEELNSWESVLGFASLGGLLLHGFLAAKAVRARFESLM</sequence>
<dbReference type="Gene3D" id="1.25.40.10">
    <property type="entry name" value="Tetratricopeptide repeat domain"/>
    <property type="match status" value="1"/>
</dbReference>
<feature type="transmembrane region" description="Helical" evidence="2">
    <location>
        <begin position="336"/>
        <end position="354"/>
    </location>
</feature>
<dbReference type="Pfam" id="PF13432">
    <property type="entry name" value="TPR_16"/>
    <property type="match status" value="2"/>
</dbReference>